<name>A0A8K0QYG6_9PLEO</name>
<evidence type="ECO:0000313" key="2">
    <source>
        <dbReference type="EMBL" id="KAH7078490.1"/>
    </source>
</evidence>
<evidence type="ECO:0000256" key="1">
    <source>
        <dbReference type="SAM" id="MobiDB-lite"/>
    </source>
</evidence>
<proteinExistence type="predicted"/>
<sequence length="261" mass="28867">MQSLYTDNYTSGGRTAPPPPSYSYAQDHADIWYPENDLTTMILPMPSPSAPIHETFMPNDPEVYIQPPPSPSLPQSLTPDRSWPDISTLSLSDIQIYIDAFMRYSAHTRAAYTSAISDLRLSTSLFLFQPTPLTTSVTTAYTSSFTSALSSTHALFPAQEAYRAALEAFARFVRELVDLLPKASPVKKRLGSVFEQGFKEMMEKEEEVRAGLRGLAEPTMKGGVKIGVGVYIICVGERERNWVAWERSLGAWAGEAMKALG</sequence>
<feature type="region of interest" description="Disordered" evidence="1">
    <location>
        <begin position="56"/>
        <end position="79"/>
    </location>
</feature>
<evidence type="ECO:0000313" key="3">
    <source>
        <dbReference type="Proteomes" id="UP000813461"/>
    </source>
</evidence>
<feature type="region of interest" description="Disordered" evidence="1">
    <location>
        <begin position="1"/>
        <end position="21"/>
    </location>
</feature>
<reference evidence="2" key="1">
    <citation type="journal article" date="2021" name="Nat. Commun.">
        <title>Genetic determinants of endophytism in the Arabidopsis root mycobiome.</title>
        <authorList>
            <person name="Mesny F."/>
            <person name="Miyauchi S."/>
            <person name="Thiergart T."/>
            <person name="Pickel B."/>
            <person name="Atanasova L."/>
            <person name="Karlsson M."/>
            <person name="Huettel B."/>
            <person name="Barry K.W."/>
            <person name="Haridas S."/>
            <person name="Chen C."/>
            <person name="Bauer D."/>
            <person name="Andreopoulos W."/>
            <person name="Pangilinan J."/>
            <person name="LaButti K."/>
            <person name="Riley R."/>
            <person name="Lipzen A."/>
            <person name="Clum A."/>
            <person name="Drula E."/>
            <person name="Henrissat B."/>
            <person name="Kohler A."/>
            <person name="Grigoriev I.V."/>
            <person name="Martin F.M."/>
            <person name="Hacquard S."/>
        </authorList>
    </citation>
    <scope>NUCLEOTIDE SEQUENCE</scope>
    <source>
        <strain evidence="2">MPI-SDFR-AT-0120</strain>
    </source>
</reference>
<dbReference type="EMBL" id="JAGMVJ010000017">
    <property type="protein sequence ID" value="KAH7078490.1"/>
    <property type="molecule type" value="Genomic_DNA"/>
</dbReference>
<dbReference type="OrthoDB" id="10388390at2759"/>
<organism evidence="2 3">
    <name type="scientific">Paraphoma chrysanthemicola</name>
    <dbReference type="NCBI Taxonomy" id="798071"/>
    <lineage>
        <taxon>Eukaryota</taxon>
        <taxon>Fungi</taxon>
        <taxon>Dikarya</taxon>
        <taxon>Ascomycota</taxon>
        <taxon>Pezizomycotina</taxon>
        <taxon>Dothideomycetes</taxon>
        <taxon>Pleosporomycetidae</taxon>
        <taxon>Pleosporales</taxon>
        <taxon>Pleosporineae</taxon>
        <taxon>Phaeosphaeriaceae</taxon>
        <taxon>Paraphoma</taxon>
    </lineage>
</organism>
<comment type="caution">
    <text evidence="2">The sequence shown here is derived from an EMBL/GenBank/DDBJ whole genome shotgun (WGS) entry which is preliminary data.</text>
</comment>
<protein>
    <submittedName>
        <fullName evidence="2">Uncharacterized protein</fullName>
    </submittedName>
</protein>
<gene>
    <name evidence="2" type="ORF">FB567DRAFT_631822</name>
</gene>
<dbReference type="Proteomes" id="UP000813461">
    <property type="component" value="Unassembled WGS sequence"/>
</dbReference>
<keyword evidence="3" id="KW-1185">Reference proteome</keyword>
<feature type="compositionally biased region" description="Polar residues" evidence="1">
    <location>
        <begin position="1"/>
        <end position="13"/>
    </location>
</feature>
<accession>A0A8K0QYG6</accession>
<dbReference type="AlphaFoldDB" id="A0A8K0QYG6"/>